<organism evidence="2 3">
    <name type="scientific">Fusarium oxysporum f. sp. cepae</name>
    <dbReference type="NCBI Taxonomy" id="396571"/>
    <lineage>
        <taxon>Eukaryota</taxon>
        <taxon>Fungi</taxon>
        <taxon>Dikarya</taxon>
        <taxon>Ascomycota</taxon>
        <taxon>Pezizomycotina</taxon>
        <taxon>Sordariomycetes</taxon>
        <taxon>Hypocreomycetidae</taxon>
        <taxon>Hypocreales</taxon>
        <taxon>Nectriaceae</taxon>
        <taxon>Fusarium</taxon>
        <taxon>Fusarium oxysporum species complex</taxon>
    </lineage>
</organism>
<evidence type="ECO:0000313" key="2">
    <source>
        <dbReference type="EMBL" id="RKK16508.1"/>
    </source>
</evidence>
<sequence length="206" mass="22962">MRAWIMHWYQVADNLFTKFNVFATAPNPDWFMRPRTRPRSRPRSAPVESTAKHPPSPISNLVLDSEADDIDRLVAPVSSSIFDWSSRPSKATEINTDGQPAIFDPTPGGRVFTSQGRLGSASTSGVLRPWFRYNHTVEGSLPLGVIDTTSPWHNPITGQFVPLEDFYEENLFESASDSSCSVCESLFDYEVENVSSQAHSDPLKLA</sequence>
<dbReference type="EMBL" id="MRCU01000006">
    <property type="protein sequence ID" value="RKK16508.1"/>
    <property type="molecule type" value="Genomic_DNA"/>
</dbReference>
<dbReference type="Proteomes" id="UP000270866">
    <property type="component" value="Chromosome 8"/>
</dbReference>
<dbReference type="AlphaFoldDB" id="A0A3L6NF12"/>
<gene>
    <name evidence="2" type="ORF">BFJ65_g10071</name>
</gene>
<feature type="compositionally biased region" description="Polar residues" evidence="1">
    <location>
        <begin position="89"/>
        <end position="98"/>
    </location>
</feature>
<protein>
    <submittedName>
        <fullName evidence="2">Uncharacterized protein</fullName>
    </submittedName>
</protein>
<comment type="caution">
    <text evidence="2">The sequence shown here is derived from an EMBL/GenBank/DDBJ whole genome shotgun (WGS) entry which is preliminary data.</text>
</comment>
<feature type="region of interest" description="Disordered" evidence="1">
    <location>
        <begin position="30"/>
        <end position="59"/>
    </location>
</feature>
<feature type="region of interest" description="Disordered" evidence="1">
    <location>
        <begin position="89"/>
        <end position="108"/>
    </location>
</feature>
<evidence type="ECO:0000313" key="3">
    <source>
        <dbReference type="Proteomes" id="UP000270866"/>
    </source>
</evidence>
<evidence type="ECO:0000256" key="1">
    <source>
        <dbReference type="SAM" id="MobiDB-lite"/>
    </source>
</evidence>
<reference evidence="2 3" key="1">
    <citation type="journal article" date="2018" name="Sci. Rep.">
        <title>Characterisation of pathogen-specific regions and novel effector candidates in Fusarium oxysporum f. sp. cepae.</title>
        <authorList>
            <person name="Armitage A.D."/>
            <person name="Taylor A."/>
            <person name="Sobczyk M.K."/>
            <person name="Baxter L."/>
            <person name="Greenfield B.P."/>
            <person name="Bates H.J."/>
            <person name="Wilson F."/>
            <person name="Jackson A.C."/>
            <person name="Ott S."/>
            <person name="Harrison R.J."/>
            <person name="Clarkson J.P."/>
        </authorList>
    </citation>
    <scope>NUCLEOTIDE SEQUENCE [LARGE SCALE GENOMIC DNA]</scope>
    <source>
        <strain evidence="2 3">FoC_Fus2</strain>
    </source>
</reference>
<name>A0A3L6NF12_FUSOX</name>
<accession>A0A3L6NF12</accession>
<proteinExistence type="predicted"/>